<dbReference type="OrthoDB" id="6316117at2"/>
<organism evidence="1 2">
    <name type="scientific">Marinobacterium iners DSM 11526</name>
    <dbReference type="NCBI Taxonomy" id="1122198"/>
    <lineage>
        <taxon>Bacteria</taxon>
        <taxon>Pseudomonadati</taxon>
        <taxon>Pseudomonadota</taxon>
        <taxon>Gammaproteobacteria</taxon>
        <taxon>Oceanospirillales</taxon>
        <taxon>Oceanospirillaceae</taxon>
        <taxon>Marinobacterium</taxon>
    </lineage>
</organism>
<dbReference type="Proteomes" id="UP000242469">
    <property type="component" value="Unassembled WGS sequence"/>
</dbReference>
<proteinExistence type="predicted"/>
<evidence type="ECO:0000313" key="2">
    <source>
        <dbReference type="Proteomes" id="UP000242469"/>
    </source>
</evidence>
<reference evidence="2" key="1">
    <citation type="submission" date="2016-10" db="EMBL/GenBank/DDBJ databases">
        <authorList>
            <person name="Varghese N."/>
            <person name="Submissions S."/>
        </authorList>
    </citation>
    <scope>NUCLEOTIDE SEQUENCE [LARGE SCALE GENOMIC DNA]</scope>
    <source>
        <strain evidence="2">DSM 11526</strain>
    </source>
</reference>
<sequence>MSEVKVFYIGDKPVKKDTVAGTNHVWRGFGSYRLVLEAAAQRLCDFPTVWMSEKDFRELYEEDGADAATGLASLPVVDAPPAQQVAPQPEAADQHDATPIKLIQEAIRKLDRANTEHFGSSGAPKIDAVREQLPEGFELSAKDLNAAFSEIKDEFRV</sequence>
<protein>
    <recommendedName>
        <fullName evidence="3">Mu-like prophage FluMu N-terminal domain-containing protein</fullName>
    </recommendedName>
</protein>
<dbReference type="AlphaFoldDB" id="A0A1H3X7K3"/>
<accession>A0A1H3X7K3</accession>
<evidence type="ECO:0008006" key="3">
    <source>
        <dbReference type="Google" id="ProtNLM"/>
    </source>
</evidence>
<name>A0A1H3X7K3_9GAMM</name>
<dbReference type="STRING" id="1122198.SAMN02745729_10146"/>
<gene>
    <name evidence="1" type="ORF">SAMN02745729_10146</name>
</gene>
<evidence type="ECO:0000313" key="1">
    <source>
        <dbReference type="EMBL" id="SDZ94604.1"/>
    </source>
</evidence>
<dbReference type="EMBL" id="FNRJ01000001">
    <property type="protein sequence ID" value="SDZ94604.1"/>
    <property type="molecule type" value="Genomic_DNA"/>
</dbReference>
<keyword evidence="2" id="KW-1185">Reference proteome</keyword>
<dbReference type="RefSeq" id="WP_091821233.1">
    <property type="nucleotide sequence ID" value="NZ_FNRJ01000001.1"/>
</dbReference>